<dbReference type="Proteomes" id="UP000291469">
    <property type="component" value="Chromosome"/>
</dbReference>
<dbReference type="PROSITE" id="PS50928">
    <property type="entry name" value="ABC_TM1"/>
    <property type="match status" value="1"/>
</dbReference>
<dbReference type="SUPFAM" id="SSF161098">
    <property type="entry name" value="MetI-like"/>
    <property type="match status" value="1"/>
</dbReference>
<dbReference type="PANTHER" id="PTHR32243:SF18">
    <property type="entry name" value="INNER MEMBRANE ABC TRANSPORTER PERMEASE PROTEIN YCJP"/>
    <property type="match status" value="1"/>
</dbReference>
<keyword evidence="2 7" id="KW-0813">Transport</keyword>
<keyword evidence="6 7" id="KW-0472">Membrane</keyword>
<dbReference type="GO" id="GO:0005886">
    <property type="term" value="C:plasma membrane"/>
    <property type="evidence" value="ECO:0007669"/>
    <property type="project" value="UniProtKB-SubCell"/>
</dbReference>
<dbReference type="InterPro" id="IPR050901">
    <property type="entry name" value="BP-dep_ABC_trans_perm"/>
</dbReference>
<keyword evidence="5 7" id="KW-1133">Transmembrane helix</keyword>
<evidence type="ECO:0000313" key="11">
    <source>
        <dbReference type="Proteomes" id="UP000291469"/>
    </source>
</evidence>
<name>A0A411YDG7_9ACTN</name>
<dbReference type="Pfam" id="PF00528">
    <property type="entry name" value="BPD_transp_1"/>
    <property type="match status" value="1"/>
</dbReference>
<dbReference type="Gene3D" id="1.10.3720.10">
    <property type="entry name" value="MetI-like"/>
    <property type="match status" value="1"/>
</dbReference>
<feature type="transmembrane region" description="Helical" evidence="7">
    <location>
        <begin position="265"/>
        <end position="286"/>
    </location>
</feature>
<reference evidence="10 11" key="1">
    <citation type="submission" date="2019-01" db="EMBL/GenBank/DDBJ databases">
        <title>Egibacter rhizosphaerae EGI 80759T.</title>
        <authorList>
            <person name="Chen D.-D."/>
            <person name="Tian Y."/>
            <person name="Jiao J.-Y."/>
            <person name="Zhang X.-T."/>
            <person name="Zhang Y.-G."/>
            <person name="Zhang Y."/>
            <person name="Xiao M."/>
            <person name="Shu W.-S."/>
            <person name="Li W.-J."/>
        </authorList>
    </citation>
    <scope>NUCLEOTIDE SEQUENCE [LARGE SCALE GENOMIC DNA]</scope>
    <source>
        <strain evidence="10 11">EGI 80759</strain>
    </source>
</reference>
<feature type="transmembrane region" description="Helical" evidence="7">
    <location>
        <begin position="206"/>
        <end position="231"/>
    </location>
</feature>
<feature type="domain" description="ABC transmembrane type-1" evidence="9">
    <location>
        <begin position="94"/>
        <end position="286"/>
    </location>
</feature>
<evidence type="ECO:0000256" key="3">
    <source>
        <dbReference type="ARBA" id="ARBA00022475"/>
    </source>
</evidence>
<feature type="region of interest" description="Disordered" evidence="8">
    <location>
        <begin position="1"/>
        <end position="21"/>
    </location>
</feature>
<dbReference type="EMBL" id="CP036402">
    <property type="protein sequence ID" value="QBI19216.1"/>
    <property type="molecule type" value="Genomic_DNA"/>
</dbReference>
<keyword evidence="11" id="KW-1185">Reference proteome</keyword>
<dbReference type="OrthoDB" id="9794684at2"/>
<organism evidence="10 11">
    <name type="scientific">Egibacter rhizosphaerae</name>
    <dbReference type="NCBI Taxonomy" id="1670831"/>
    <lineage>
        <taxon>Bacteria</taxon>
        <taxon>Bacillati</taxon>
        <taxon>Actinomycetota</taxon>
        <taxon>Nitriliruptoria</taxon>
        <taxon>Egibacterales</taxon>
        <taxon>Egibacteraceae</taxon>
        <taxon>Egibacter</taxon>
    </lineage>
</organism>
<dbReference type="CDD" id="cd06261">
    <property type="entry name" value="TM_PBP2"/>
    <property type="match status" value="1"/>
</dbReference>
<dbReference type="InterPro" id="IPR035906">
    <property type="entry name" value="MetI-like_sf"/>
</dbReference>
<evidence type="ECO:0000256" key="8">
    <source>
        <dbReference type="SAM" id="MobiDB-lite"/>
    </source>
</evidence>
<proteinExistence type="inferred from homology"/>
<evidence type="ECO:0000256" key="4">
    <source>
        <dbReference type="ARBA" id="ARBA00022692"/>
    </source>
</evidence>
<dbReference type="InterPro" id="IPR000515">
    <property type="entry name" value="MetI-like"/>
</dbReference>
<dbReference type="PANTHER" id="PTHR32243">
    <property type="entry name" value="MALTOSE TRANSPORT SYSTEM PERMEASE-RELATED"/>
    <property type="match status" value="1"/>
</dbReference>
<evidence type="ECO:0000256" key="7">
    <source>
        <dbReference type="RuleBase" id="RU363032"/>
    </source>
</evidence>
<evidence type="ECO:0000256" key="5">
    <source>
        <dbReference type="ARBA" id="ARBA00022989"/>
    </source>
</evidence>
<evidence type="ECO:0000259" key="9">
    <source>
        <dbReference type="PROSITE" id="PS50928"/>
    </source>
</evidence>
<keyword evidence="3" id="KW-1003">Cell membrane</keyword>
<keyword evidence="4 7" id="KW-0812">Transmembrane</keyword>
<feature type="transmembrane region" description="Helical" evidence="7">
    <location>
        <begin position="34"/>
        <end position="56"/>
    </location>
</feature>
<dbReference type="AlphaFoldDB" id="A0A411YDG7"/>
<evidence type="ECO:0000256" key="2">
    <source>
        <dbReference type="ARBA" id="ARBA00022448"/>
    </source>
</evidence>
<evidence type="ECO:0000256" key="1">
    <source>
        <dbReference type="ARBA" id="ARBA00004651"/>
    </source>
</evidence>
<evidence type="ECO:0000313" key="10">
    <source>
        <dbReference type="EMBL" id="QBI19216.1"/>
    </source>
</evidence>
<accession>A0A411YDG7</accession>
<feature type="transmembrane region" description="Helical" evidence="7">
    <location>
        <begin position="165"/>
        <end position="185"/>
    </location>
</feature>
<comment type="similarity">
    <text evidence="7">Belongs to the binding-protein-dependent transport system permease family.</text>
</comment>
<evidence type="ECO:0000256" key="6">
    <source>
        <dbReference type="ARBA" id="ARBA00023136"/>
    </source>
</evidence>
<feature type="transmembrane region" description="Helical" evidence="7">
    <location>
        <begin position="129"/>
        <end position="153"/>
    </location>
</feature>
<gene>
    <name evidence="10" type="ORF">ER308_06460</name>
</gene>
<protein>
    <submittedName>
        <fullName evidence="10">Carbohydrate ABC transporter permease</fullName>
    </submittedName>
</protein>
<dbReference type="RefSeq" id="WP_131154213.1">
    <property type="nucleotide sequence ID" value="NZ_CP036402.1"/>
</dbReference>
<dbReference type="KEGG" id="erz:ER308_06460"/>
<comment type="subcellular location">
    <subcellularLocation>
        <location evidence="1 7">Cell membrane</location>
        <topology evidence="1 7">Multi-pass membrane protein</topology>
    </subcellularLocation>
</comment>
<sequence>MTVTDADRVAPAPRRTSEGVPTRRAWPRRALVQLATYAGAIAVGLFAFGPILWMLITALKPDGEILTSTPVFIPSEVRWDRLANVVTGDFAVYLRNSILVSGATVVLSVAAAAMAGWVLARYPLPLKRYLLILVLSAQMFPFVVLLIPIFILMRQVDLLGTHTGLILAYLSFTTPLVVWILRGFFQSIPIDLEEAAMVDGATRVQAFRRIILPLAMPGVAAASVFGFISAWNELLFALSFNRNNPELHTLPVALQQFIGRDTTDFGMIMAASAVFTVPVVVFFLFTHKRMTQGMVMGATKG</sequence>
<feature type="transmembrane region" description="Helical" evidence="7">
    <location>
        <begin position="98"/>
        <end position="120"/>
    </location>
</feature>
<dbReference type="GO" id="GO:0055085">
    <property type="term" value="P:transmembrane transport"/>
    <property type="evidence" value="ECO:0007669"/>
    <property type="project" value="InterPro"/>
</dbReference>